<sequence>MKDVFTQGEWYRLIKESKTNKPYIVKEITQDEIFNFDEFLKFFHWKKIKISSVKEICVKNIKGIINLSVKYNFAQTEDKLPILKKNFGWKAVKRYELPDAYHSSRANRELDIRVNPRVASANWFTAIFLILISQLLELVPRH</sequence>
<accession>A0A232ENL1</accession>
<protein>
    <submittedName>
        <fullName evidence="1">Uncharacterized protein</fullName>
    </submittedName>
</protein>
<organism evidence="1 2">
    <name type="scientific">Trichomalopsis sarcophagae</name>
    <dbReference type="NCBI Taxonomy" id="543379"/>
    <lineage>
        <taxon>Eukaryota</taxon>
        <taxon>Metazoa</taxon>
        <taxon>Ecdysozoa</taxon>
        <taxon>Arthropoda</taxon>
        <taxon>Hexapoda</taxon>
        <taxon>Insecta</taxon>
        <taxon>Pterygota</taxon>
        <taxon>Neoptera</taxon>
        <taxon>Endopterygota</taxon>
        <taxon>Hymenoptera</taxon>
        <taxon>Apocrita</taxon>
        <taxon>Proctotrupomorpha</taxon>
        <taxon>Chalcidoidea</taxon>
        <taxon>Pteromalidae</taxon>
        <taxon>Pteromalinae</taxon>
        <taxon>Trichomalopsis</taxon>
    </lineage>
</organism>
<keyword evidence="2" id="KW-1185">Reference proteome</keyword>
<dbReference type="AlphaFoldDB" id="A0A232ENL1"/>
<comment type="caution">
    <text evidence="1">The sequence shown here is derived from an EMBL/GenBank/DDBJ whole genome shotgun (WGS) entry which is preliminary data.</text>
</comment>
<name>A0A232ENL1_9HYME</name>
<evidence type="ECO:0000313" key="2">
    <source>
        <dbReference type="Proteomes" id="UP000215335"/>
    </source>
</evidence>
<dbReference type="Proteomes" id="UP000215335">
    <property type="component" value="Unassembled WGS sequence"/>
</dbReference>
<gene>
    <name evidence="1" type="ORF">TSAR_016016</name>
</gene>
<proteinExistence type="predicted"/>
<evidence type="ECO:0000313" key="1">
    <source>
        <dbReference type="EMBL" id="OXU19945.1"/>
    </source>
</evidence>
<reference evidence="1 2" key="1">
    <citation type="journal article" date="2017" name="Curr. Biol.">
        <title>The Evolution of Venom by Co-option of Single-Copy Genes.</title>
        <authorList>
            <person name="Martinson E.O."/>
            <person name="Mrinalini"/>
            <person name="Kelkar Y.D."/>
            <person name="Chang C.H."/>
            <person name="Werren J.H."/>
        </authorList>
    </citation>
    <scope>NUCLEOTIDE SEQUENCE [LARGE SCALE GENOMIC DNA]</scope>
    <source>
        <strain evidence="1 2">Alberta</strain>
        <tissue evidence="1">Whole body</tissue>
    </source>
</reference>
<dbReference type="EMBL" id="NNAY01003120">
    <property type="protein sequence ID" value="OXU19945.1"/>
    <property type="molecule type" value="Genomic_DNA"/>
</dbReference>